<dbReference type="Proteomes" id="UP001420932">
    <property type="component" value="Unassembled WGS sequence"/>
</dbReference>
<feature type="domain" description="Retroviral polymerase SH3-like" evidence="1">
    <location>
        <begin position="2"/>
        <end position="40"/>
    </location>
</feature>
<comment type="caution">
    <text evidence="2">The sequence shown here is derived from an EMBL/GenBank/DDBJ whole genome shotgun (WGS) entry which is preliminary data.</text>
</comment>
<dbReference type="AlphaFoldDB" id="A0AAP0PJC6"/>
<reference evidence="2 3" key="1">
    <citation type="submission" date="2024-01" db="EMBL/GenBank/DDBJ databases">
        <title>Genome assemblies of Stephania.</title>
        <authorList>
            <person name="Yang L."/>
        </authorList>
    </citation>
    <scope>NUCLEOTIDE SEQUENCE [LARGE SCALE GENOMIC DNA]</scope>
    <source>
        <strain evidence="2">YNDBR</strain>
        <tissue evidence="2">Leaf</tissue>
    </source>
</reference>
<name>A0AAP0PJC6_9MAGN</name>
<organism evidence="2 3">
    <name type="scientific">Stephania yunnanensis</name>
    <dbReference type="NCBI Taxonomy" id="152371"/>
    <lineage>
        <taxon>Eukaryota</taxon>
        <taxon>Viridiplantae</taxon>
        <taxon>Streptophyta</taxon>
        <taxon>Embryophyta</taxon>
        <taxon>Tracheophyta</taxon>
        <taxon>Spermatophyta</taxon>
        <taxon>Magnoliopsida</taxon>
        <taxon>Ranunculales</taxon>
        <taxon>Menispermaceae</taxon>
        <taxon>Menispermoideae</taxon>
        <taxon>Cissampelideae</taxon>
        <taxon>Stephania</taxon>
    </lineage>
</organism>
<evidence type="ECO:0000313" key="3">
    <source>
        <dbReference type="Proteomes" id="UP001420932"/>
    </source>
</evidence>
<keyword evidence="3" id="KW-1185">Reference proteome</keyword>
<protein>
    <recommendedName>
        <fullName evidence="1">Retroviral polymerase SH3-like domain-containing protein</fullName>
    </recommendedName>
</protein>
<dbReference type="InterPro" id="IPR057670">
    <property type="entry name" value="SH3_retrovirus"/>
</dbReference>
<evidence type="ECO:0000259" key="1">
    <source>
        <dbReference type="Pfam" id="PF25597"/>
    </source>
</evidence>
<evidence type="ECO:0000313" key="2">
    <source>
        <dbReference type="EMBL" id="KAK9142901.1"/>
    </source>
</evidence>
<dbReference type="EMBL" id="JBBNAF010000005">
    <property type="protein sequence ID" value="KAK9142901.1"/>
    <property type="molecule type" value="Genomic_DNA"/>
</dbReference>
<accession>A0AAP0PJC6</accession>
<gene>
    <name evidence="2" type="ORF">Syun_012301</name>
</gene>
<dbReference type="Pfam" id="PF25597">
    <property type="entry name" value="SH3_retrovirus"/>
    <property type="match status" value="1"/>
</dbReference>
<sequence length="172" mass="19330">MYVFIGYSHVLKGYKCLSTLEKIFVSRNVLFNEMEFPYSTLFTKHSFVNPSSTIFDIVVLLPNSSQFPPSPFSSIFTSIASPNHNSSSPSSTEQSILSSLVPLQRPSVSVHPMVTRAKNGTFQTKGTTCMTSAISDNEPKSLKEALQSEKWMEAMKVEYTALQKNRTWKLCR</sequence>
<proteinExistence type="predicted"/>